<feature type="domain" description="Sigma-54 factor interaction" evidence="12">
    <location>
        <begin position="161"/>
        <end position="390"/>
    </location>
</feature>
<keyword evidence="6" id="KW-0902">Two-component regulatory system</keyword>
<dbReference type="SUPFAM" id="SSF46689">
    <property type="entry name" value="Homeodomain-like"/>
    <property type="match status" value="1"/>
</dbReference>
<evidence type="ECO:0000256" key="6">
    <source>
        <dbReference type="ARBA" id="ARBA00023012"/>
    </source>
</evidence>
<dbReference type="Gene3D" id="1.10.8.60">
    <property type="match status" value="1"/>
</dbReference>
<dbReference type="GO" id="GO:0000160">
    <property type="term" value="P:phosphorelay signal transduction system"/>
    <property type="evidence" value="ECO:0007669"/>
    <property type="project" value="UniProtKB-KW"/>
</dbReference>
<evidence type="ECO:0000256" key="3">
    <source>
        <dbReference type="ARBA" id="ARBA00022553"/>
    </source>
</evidence>
<dbReference type="PROSITE" id="PS50110">
    <property type="entry name" value="RESPONSE_REGULATORY"/>
    <property type="match status" value="1"/>
</dbReference>
<evidence type="ECO:0000256" key="2">
    <source>
        <dbReference type="ARBA" id="ARBA00022490"/>
    </source>
</evidence>
<evidence type="ECO:0000256" key="10">
    <source>
        <dbReference type="ARBA" id="ARBA00023163"/>
    </source>
</evidence>
<dbReference type="InterPro" id="IPR002197">
    <property type="entry name" value="HTH_Fis"/>
</dbReference>
<evidence type="ECO:0000259" key="12">
    <source>
        <dbReference type="PROSITE" id="PS50045"/>
    </source>
</evidence>
<dbReference type="GO" id="GO:0005737">
    <property type="term" value="C:cytoplasm"/>
    <property type="evidence" value="ECO:0007669"/>
    <property type="project" value="UniProtKB-SubCell"/>
</dbReference>
<dbReference type="Gene3D" id="1.10.10.60">
    <property type="entry name" value="Homeodomain-like"/>
    <property type="match status" value="1"/>
</dbReference>
<proteinExistence type="predicted"/>
<evidence type="ECO:0000256" key="5">
    <source>
        <dbReference type="ARBA" id="ARBA00022840"/>
    </source>
</evidence>
<dbReference type="CDD" id="cd00009">
    <property type="entry name" value="AAA"/>
    <property type="match status" value="1"/>
</dbReference>
<dbReference type="FunFam" id="3.40.50.2300:FF:000018">
    <property type="entry name" value="DNA-binding transcriptional regulator NtrC"/>
    <property type="match status" value="1"/>
</dbReference>
<dbReference type="Proteomes" id="UP000238823">
    <property type="component" value="Unassembled WGS sequence"/>
</dbReference>
<organism evidence="14 15">
    <name type="scientific">Enhygromyxa salina</name>
    <dbReference type="NCBI Taxonomy" id="215803"/>
    <lineage>
        <taxon>Bacteria</taxon>
        <taxon>Pseudomonadati</taxon>
        <taxon>Myxococcota</taxon>
        <taxon>Polyangia</taxon>
        <taxon>Nannocystales</taxon>
        <taxon>Nannocystaceae</taxon>
        <taxon>Enhygromyxa</taxon>
    </lineage>
</organism>
<reference evidence="14 15" key="1">
    <citation type="submission" date="2018-03" db="EMBL/GenBank/DDBJ databases">
        <title>Draft Genome Sequences of the Obligatory Marine Myxobacteria Enhygromyxa salina SWB007.</title>
        <authorList>
            <person name="Poehlein A."/>
            <person name="Moghaddam J.A."/>
            <person name="Harms H."/>
            <person name="Alanjari M."/>
            <person name="Koenig G.M."/>
            <person name="Daniel R."/>
            <person name="Schaeberle T.F."/>
        </authorList>
    </citation>
    <scope>NUCLEOTIDE SEQUENCE [LARGE SCALE GENOMIC DNA]</scope>
    <source>
        <strain evidence="14 15">SWB007</strain>
    </source>
</reference>
<dbReference type="PROSITE" id="PS00675">
    <property type="entry name" value="SIGMA54_INTERACT_1"/>
    <property type="match status" value="1"/>
</dbReference>
<dbReference type="InterPro" id="IPR001789">
    <property type="entry name" value="Sig_transdc_resp-reg_receiver"/>
</dbReference>
<keyword evidence="9" id="KW-0010">Activator</keyword>
<dbReference type="Pfam" id="PF25601">
    <property type="entry name" value="AAA_lid_14"/>
    <property type="match status" value="1"/>
</dbReference>
<comment type="subcellular location">
    <subcellularLocation>
        <location evidence="1">Cytoplasm</location>
    </subcellularLocation>
</comment>
<dbReference type="InterPro" id="IPR009057">
    <property type="entry name" value="Homeodomain-like_sf"/>
</dbReference>
<dbReference type="InterPro" id="IPR002078">
    <property type="entry name" value="Sigma_54_int"/>
</dbReference>
<dbReference type="InterPro" id="IPR025944">
    <property type="entry name" value="Sigma_54_int_dom_CS"/>
</dbReference>
<dbReference type="PANTHER" id="PTHR32071:SF113">
    <property type="entry name" value="ALGINATE BIOSYNTHESIS TRANSCRIPTIONAL REGULATORY PROTEIN ALGB"/>
    <property type="match status" value="1"/>
</dbReference>
<dbReference type="SMART" id="SM00448">
    <property type="entry name" value="REC"/>
    <property type="match status" value="1"/>
</dbReference>
<dbReference type="FunFam" id="1.10.8.60:FF:000014">
    <property type="entry name" value="DNA-binding transcriptional regulator NtrC"/>
    <property type="match status" value="1"/>
</dbReference>
<comment type="caution">
    <text evidence="14">The sequence shown here is derived from an EMBL/GenBank/DDBJ whole genome shotgun (WGS) entry which is preliminary data.</text>
</comment>
<evidence type="ECO:0000256" key="4">
    <source>
        <dbReference type="ARBA" id="ARBA00022741"/>
    </source>
</evidence>
<evidence type="ECO:0000256" key="9">
    <source>
        <dbReference type="ARBA" id="ARBA00023159"/>
    </source>
</evidence>
<accession>A0A2S9YIB7</accession>
<dbReference type="GO" id="GO:0005524">
    <property type="term" value="F:ATP binding"/>
    <property type="evidence" value="ECO:0007669"/>
    <property type="project" value="UniProtKB-KW"/>
</dbReference>
<dbReference type="Gene3D" id="3.40.50.2300">
    <property type="match status" value="1"/>
</dbReference>
<feature type="modified residue" description="4-aspartylphosphate" evidence="11">
    <location>
        <position position="61"/>
    </location>
</feature>
<keyword evidence="2" id="KW-0963">Cytoplasm</keyword>
<keyword evidence="8" id="KW-0238">DNA-binding</keyword>
<evidence type="ECO:0000256" key="8">
    <source>
        <dbReference type="ARBA" id="ARBA00023125"/>
    </source>
</evidence>
<dbReference type="GO" id="GO:0006355">
    <property type="term" value="P:regulation of DNA-templated transcription"/>
    <property type="evidence" value="ECO:0007669"/>
    <property type="project" value="InterPro"/>
</dbReference>
<dbReference type="Pfam" id="PF00072">
    <property type="entry name" value="Response_reg"/>
    <property type="match status" value="1"/>
</dbReference>
<evidence type="ECO:0000313" key="14">
    <source>
        <dbReference type="EMBL" id="PRQ04792.1"/>
    </source>
</evidence>
<dbReference type="PRINTS" id="PR01590">
    <property type="entry name" value="HTHFIS"/>
</dbReference>
<dbReference type="InterPro" id="IPR027417">
    <property type="entry name" value="P-loop_NTPase"/>
</dbReference>
<dbReference type="Pfam" id="PF02954">
    <property type="entry name" value="HTH_8"/>
    <property type="match status" value="1"/>
</dbReference>
<keyword evidence="3 11" id="KW-0597">Phosphoprotein</keyword>
<dbReference type="PROSITE" id="PS50045">
    <property type="entry name" value="SIGMA54_INTERACT_4"/>
    <property type="match status" value="1"/>
</dbReference>
<evidence type="ECO:0000313" key="15">
    <source>
        <dbReference type="Proteomes" id="UP000238823"/>
    </source>
</evidence>
<evidence type="ECO:0000256" key="7">
    <source>
        <dbReference type="ARBA" id="ARBA00023015"/>
    </source>
</evidence>
<dbReference type="FunFam" id="3.40.50.300:FF:000006">
    <property type="entry name" value="DNA-binding transcriptional regulator NtrC"/>
    <property type="match status" value="1"/>
</dbReference>
<dbReference type="SUPFAM" id="SSF52172">
    <property type="entry name" value="CheY-like"/>
    <property type="match status" value="1"/>
</dbReference>
<evidence type="ECO:0000259" key="13">
    <source>
        <dbReference type="PROSITE" id="PS50110"/>
    </source>
</evidence>
<dbReference type="EMBL" id="PVNL01000101">
    <property type="protein sequence ID" value="PRQ04792.1"/>
    <property type="molecule type" value="Genomic_DNA"/>
</dbReference>
<dbReference type="GO" id="GO:0043565">
    <property type="term" value="F:sequence-specific DNA binding"/>
    <property type="evidence" value="ECO:0007669"/>
    <property type="project" value="InterPro"/>
</dbReference>
<dbReference type="RefSeq" id="WP_280524036.1">
    <property type="nucleotide sequence ID" value="NZ_PVNL01000101.1"/>
</dbReference>
<dbReference type="InterPro" id="IPR003593">
    <property type="entry name" value="AAA+_ATPase"/>
</dbReference>
<dbReference type="InterPro" id="IPR025662">
    <property type="entry name" value="Sigma_54_int_dom_ATP-bd_1"/>
</dbReference>
<dbReference type="PANTHER" id="PTHR32071">
    <property type="entry name" value="TRANSCRIPTIONAL REGULATORY PROTEIN"/>
    <property type="match status" value="1"/>
</dbReference>
<keyword evidence="5" id="KW-0067">ATP-binding</keyword>
<keyword evidence="10" id="KW-0804">Transcription</keyword>
<evidence type="ECO:0000256" key="1">
    <source>
        <dbReference type="ARBA" id="ARBA00004496"/>
    </source>
</evidence>
<sequence length="480" mass="53380">MSDDGTSAGFSRILIVDDEEPMRHMLELLLRRAGFEVISAASGEQALELAEREAIDVVLSDVRMPGLDGLALAERLTATHPEITLVMMSAFGSVDLALEAMQRGAYDYISKPFKQDEVILTLRKAEERLRLRRENANLRARVSELEHGAGAVEGIELIGRLLIHSRAMRKVAKTVRKVARFETTVLVLGESGVGKELVSRALHDLGSRAAGPFVAVNCGAIPEGLLESELFGHSKGAFTDASSDKPGLFEAARGGTIFLDEVGELPISVQVKLLRALQEREIRRVGENTQRPIDVRVVAATSRALEEMVEDGEFREDLFYRLAVMPLRIPPLRERREDIAMLAEHFLTTINRRLGTNVQGLDAEAKRIMLAYDWPGNVRELENSLEHATVMTEGAVIGPDELPERLGRQRRPTTDEPSELGFTLRFSADDLSVKRAQRRAERELILRALEQTTGNRTHAAKLLDLSHRALLYKIKDYDIG</sequence>
<gene>
    <name evidence="14" type="primary">zraR_19</name>
    <name evidence="14" type="ORF">ENSA7_49650</name>
</gene>
<keyword evidence="7" id="KW-0805">Transcription regulation</keyword>
<dbReference type="SMART" id="SM00382">
    <property type="entry name" value="AAA"/>
    <property type="match status" value="1"/>
</dbReference>
<dbReference type="InterPro" id="IPR058031">
    <property type="entry name" value="AAA_lid_NorR"/>
</dbReference>
<feature type="domain" description="Response regulatory" evidence="13">
    <location>
        <begin position="12"/>
        <end position="126"/>
    </location>
</feature>
<protein>
    <submittedName>
        <fullName evidence="14">Transcriptional regulatory protein ZraR</fullName>
    </submittedName>
</protein>
<dbReference type="InterPro" id="IPR011006">
    <property type="entry name" value="CheY-like_superfamily"/>
</dbReference>
<dbReference type="PROSITE" id="PS00688">
    <property type="entry name" value="SIGMA54_INTERACT_3"/>
    <property type="match status" value="1"/>
</dbReference>
<dbReference type="SUPFAM" id="SSF52540">
    <property type="entry name" value="P-loop containing nucleoside triphosphate hydrolases"/>
    <property type="match status" value="1"/>
</dbReference>
<keyword evidence="4" id="KW-0547">Nucleotide-binding</keyword>
<dbReference type="AlphaFoldDB" id="A0A2S9YIB7"/>
<dbReference type="Gene3D" id="3.40.50.300">
    <property type="entry name" value="P-loop containing nucleotide triphosphate hydrolases"/>
    <property type="match status" value="1"/>
</dbReference>
<name>A0A2S9YIB7_9BACT</name>
<dbReference type="Pfam" id="PF00158">
    <property type="entry name" value="Sigma54_activat"/>
    <property type="match status" value="1"/>
</dbReference>
<evidence type="ECO:0000256" key="11">
    <source>
        <dbReference type="PROSITE-ProRule" id="PRU00169"/>
    </source>
</evidence>